<evidence type="ECO:0000313" key="2">
    <source>
        <dbReference type="Proteomes" id="UP000019486"/>
    </source>
</evidence>
<dbReference type="STRING" id="1385369.N825_16135"/>
<proteinExistence type="predicted"/>
<reference evidence="1 2" key="1">
    <citation type="submission" date="2013-08" db="EMBL/GenBank/DDBJ databases">
        <title>The genome sequence of Skermanella stibiiresistens.</title>
        <authorList>
            <person name="Zhu W."/>
            <person name="Wang G."/>
        </authorList>
    </citation>
    <scope>NUCLEOTIDE SEQUENCE [LARGE SCALE GENOMIC DNA]</scope>
    <source>
        <strain evidence="1 2">SB22</strain>
    </source>
</reference>
<keyword evidence="2" id="KW-1185">Reference proteome</keyword>
<dbReference type="AlphaFoldDB" id="W9GZ94"/>
<name>W9GZ94_9PROT</name>
<evidence type="ECO:0000313" key="1">
    <source>
        <dbReference type="EMBL" id="EWY37931.1"/>
    </source>
</evidence>
<accession>W9GZ94</accession>
<dbReference type="RefSeq" id="WP_157619524.1">
    <property type="nucleotide sequence ID" value="NZ_AVFL01000022.1"/>
</dbReference>
<protein>
    <submittedName>
        <fullName evidence="1">Uncharacterized protein</fullName>
    </submittedName>
</protein>
<dbReference type="EMBL" id="AVFL01000022">
    <property type="protein sequence ID" value="EWY37931.1"/>
    <property type="molecule type" value="Genomic_DNA"/>
</dbReference>
<organism evidence="1 2">
    <name type="scientific">Skermanella stibiiresistens SB22</name>
    <dbReference type="NCBI Taxonomy" id="1385369"/>
    <lineage>
        <taxon>Bacteria</taxon>
        <taxon>Pseudomonadati</taxon>
        <taxon>Pseudomonadota</taxon>
        <taxon>Alphaproteobacteria</taxon>
        <taxon>Rhodospirillales</taxon>
        <taxon>Azospirillaceae</taxon>
        <taxon>Skermanella</taxon>
    </lineage>
</organism>
<comment type="caution">
    <text evidence="1">The sequence shown here is derived from an EMBL/GenBank/DDBJ whole genome shotgun (WGS) entry which is preliminary data.</text>
</comment>
<sequence>MPQTHPPSPSYPTFDQLRSRRLAERRDVAIAAAVVPAFNDEIREFGRTALKWEAVKMV</sequence>
<dbReference type="Proteomes" id="UP000019486">
    <property type="component" value="Unassembled WGS sequence"/>
</dbReference>
<gene>
    <name evidence="1" type="ORF">N825_16135</name>
</gene>